<keyword evidence="12" id="KW-0547">Nucleotide-binding</keyword>
<comment type="catalytic activity">
    <reaction evidence="16 18">
        <text>L-aspartate + ATP = 4-phospho-L-aspartate + ADP</text>
        <dbReference type="Rhea" id="RHEA:23776"/>
        <dbReference type="ChEBI" id="CHEBI:29991"/>
        <dbReference type="ChEBI" id="CHEBI:30616"/>
        <dbReference type="ChEBI" id="CHEBI:57535"/>
        <dbReference type="ChEBI" id="CHEBI:456216"/>
        <dbReference type="EC" id="2.7.2.4"/>
    </reaction>
</comment>
<dbReference type="InterPro" id="IPR018042">
    <property type="entry name" value="Aspartate_kinase_CS"/>
</dbReference>
<dbReference type="Pfam" id="PF22468">
    <property type="entry name" value="ACT_9"/>
    <property type="match status" value="1"/>
</dbReference>
<dbReference type="SUPFAM" id="SSF55021">
    <property type="entry name" value="ACT-like"/>
    <property type="match status" value="2"/>
</dbReference>
<dbReference type="Proteomes" id="UP000594638">
    <property type="component" value="Unassembled WGS sequence"/>
</dbReference>
<dbReference type="Gene3D" id="3.40.1160.10">
    <property type="entry name" value="Acetylglutamate kinase-like"/>
    <property type="match status" value="1"/>
</dbReference>
<evidence type="ECO:0000313" key="21">
    <source>
        <dbReference type="EMBL" id="CAA2978222.1"/>
    </source>
</evidence>
<dbReference type="InterPro" id="IPR001048">
    <property type="entry name" value="Asp/Glu/Uridylate_kinase"/>
</dbReference>
<evidence type="ECO:0000256" key="12">
    <source>
        <dbReference type="ARBA" id="ARBA00022741"/>
    </source>
</evidence>
<evidence type="ECO:0000256" key="1">
    <source>
        <dbReference type="ARBA" id="ARBA00004229"/>
    </source>
</evidence>
<evidence type="ECO:0000256" key="2">
    <source>
        <dbReference type="ARBA" id="ARBA00004766"/>
    </source>
</evidence>
<dbReference type="FunFam" id="3.40.1160.10:FF:000012">
    <property type="entry name" value="Aspartokinase"/>
    <property type="match status" value="1"/>
</dbReference>
<dbReference type="FunFam" id="1.20.120.1320:FF:000001">
    <property type="entry name" value="Aspartokinase"/>
    <property type="match status" value="1"/>
</dbReference>
<dbReference type="Gene3D" id="1.20.120.1320">
    <property type="entry name" value="Aspartokinase, catalytic domain"/>
    <property type="match status" value="1"/>
</dbReference>
<dbReference type="GO" id="GO:0005524">
    <property type="term" value="F:ATP binding"/>
    <property type="evidence" value="ECO:0007669"/>
    <property type="project" value="UniProtKB-KW"/>
</dbReference>
<keyword evidence="15" id="KW-0809">Transit peptide</keyword>
<protein>
    <recommendedName>
        <fullName evidence="18">Aspartokinase</fullName>
        <ecNumber evidence="18">2.7.2.4</ecNumber>
    </recommendedName>
</protein>
<dbReference type="GO" id="GO:0004072">
    <property type="term" value="F:aspartate kinase activity"/>
    <property type="evidence" value="ECO:0007669"/>
    <property type="project" value="UniProtKB-EC"/>
</dbReference>
<dbReference type="GO" id="GO:0005829">
    <property type="term" value="C:cytosol"/>
    <property type="evidence" value="ECO:0007669"/>
    <property type="project" value="TreeGrafter"/>
</dbReference>
<dbReference type="InterPro" id="IPR002912">
    <property type="entry name" value="ACT_dom"/>
</dbReference>
<dbReference type="EC" id="2.7.2.4" evidence="18"/>
<keyword evidence="9 18" id="KW-0808">Transferase</keyword>
<dbReference type="GO" id="GO:0009088">
    <property type="term" value="P:threonine biosynthetic process"/>
    <property type="evidence" value="ECO:0007669"/>
    <property type="project" value="UniProtKB-KW"/>
</dbReference>
<comment type="caution">
    <text evidence="21">The sequence shown here is derived from an EMBL/GenBank/DDBJ whole genome shotgun (WGS) entry which is preliminary data.</text>
</comment>
<evidence type="ECO:0000256" key="9">
    <source>
        <dbReference type="ARBA" id="ARBA00022679"/>
    </source>
</evidence>
<dbReference type="CDD" id="cd04933">
    <property type="entry name" value="ACT_AK1-AT_1"/>
    <property type="match status" value="1"/>
</dbReference>
<comment type="pathway">
    <text evidence="4 19">Amino-acid biosynthesis; L-threonine biosynthesis; L-threonine from L-aspartate: step 1/5.</text>
</comment>
<evidence type="ECO:0000256" key="4">
    <source>
        <dbReference type="ARBA" id="ARBA00005139"/>
    </source>
</evidence>
<evidence type="ECO:0000256" key="16">
    <source>
        <dbReference type="ARBA" id="ARBA00047872"/>
    </source>
</evidence>
<dbReference type="PROSITE" id="PS51671">
    <property type="entry name" value="ACT"/>
    <property type="match status" value="1"/>
</dbReference>
<dbReference type="InterPro" id="IPR054352">
    <property type="entry name" value="ACT_Aspartokinase"/>
</dbReference>
<dbReference type="OrthoDB" id="4323675at2759"/>
<keyword evidence="22" id="KW-1185">Reference proteome</keyword>
<evidence type="ECO:0000313" key="22">
    <source>
        <dbReference type="Proteomes" id="UP000594638"/>
    </source>
</evidence>
<dbReference type="GO" id="GO:0009089">
    <property type="term" value="P:lysine biosynthetic process via diaminopimelate"/>
    <property type="evidence" value="ECO:0007669"/>
    <property type="project" value="TreeGrafter"/>
</dbReference>
<keyword evidence="14" id="KW-0067">ATP-binding</keyword>
<dbReference type="CDD" id="cd04918">
    <property type="entry name" value="ACT_AK1-AT_2"/>
    <property type="match status" value="1"/>
</dbReference>
<feature type="domain" description="ACT" evidence="20">
    <location>
        <begin position="404"/>
        <end position="480"/>
    </location>
</feature>
<dbReference type="AlphaFoldDB" id="A0A8S0RFZ1"/>
<evidence type="ECO:0000256" key="5">
    <source>
        <dbReference type="ARBA" id="ARBA00010122"/>
    </source>
</evidence>
<dbReference type="InterPro" id="IPR045865">
    <property type="entry name" value="ACT-like_dom_sf"/>
</dbReference>
<keyword evidence="8" id="KW-0934">Plastid</keyword>
<evidence type="ECO:0000259" key="20">
    <source>
        <dbReference type="PROSITE" id="PS51671"/>
    </source>
</evidence>
<evidence type="ECO:0000256" key="3">
    <source>
        <dbReference type="ARBA" id="ARBA00004986"/>
    </source>
</evidence>
<dbReference type="EMBL" id="CACTIH010003617">
    <property type="protein sequence ID" value="CAA2978222.1"/>
    <property type="molecule type" value="Genomic_DNA"/>
</dbReference>
<evidence type="ECO:0000256" key="18">
    <source>
        <dbReference type="RuleBase" id="RU003448"/>
    </source>
</evidence>
<reference evidence="21 22" key="1">
    <citation type="submission" date="2019-12" db="EMBL/GenBank/DDBJ databases">
        <authorList>
            <person name="Alioto T."/>
            <person name="Alioto T."/>
            <person name="Gomez Garrido J."/>
        </authorList>
    </citation>
    <scope>NUCLEOTIDE SEQUENCE [LARGE SCALE GENOMIC DNA]</scope>
</reference>
<evidence type="ECO:0000256" key="15">
    <source>
        <dbReference type="ARBA" id="ARBA00022946"/>
    </source>
</evidence>
<sequence>MAASLHVSGVKTPYPAIAKRASCLRPVCSHPWLDFSVSVAPVYGLCTSLKGSCRTQDLRIRCEAGNVDIRNGTESQCSEESANELTCVMKFGGSSVASADRMREVANLVLRFREERPVIVLSAMGKTTNKLLIAGEKAVCCGVANVSDLEELSFVKDLHLRTVDELGVERCTISKHLFQLEQLLNGIAMMKELTPRTKDYLASFGECMSTRIFAAYLNKIDVKARQYDAFDIGFITTDEFTNAEILEATYPAVAKRLHGDWIKDPAIPIVTGFLGKGWRTGAVTTLGRGGSDLTATTIGKALGLGEIQVWKDVDGVLTCDPNIYSRAEPVPYLTFDEAAELAYFGAQVLHPQSMRPAREGDIPVRVKNSYNPKAPGTLITRARDMSQAVLTSIVLKQNVTMLDIVSTRMLGQFGFLAKVFSIFEELEISVDVVATSEVSVSLTLDPSKLWSRELIQQELDHVVEELEKIAVVKLLQRRSIISLIGNVQRSSLILEKAFHVLRTNGVNVQMISQGASKVNISLIVNDSEAEQCVRAFHSAFFESDILGLVSGPESGNDSI</sequence>
<evidence type="ECO:0000256" key="11">
    <source>
        <dbReference type="ARBA" id="ARBA00022737"/>
    </source>
</evidence>
<keyword evidence="7 19" id="KW-0028">Amino-acid biosynthesis</keyword>
<evidence type="ECO:0000256" key="6">
    <source>
        <dbReference type="ARBA" id="ARBA00022528"/>
    </source>
</evidence>
<dbReference type="SUPFAM" id="SSF53633">
    <property type="entry name" value="Carbamate kinase-like"/>
    <property type="match status" value="1"/>
</dbReference>
<dbReference type="PANTHER" id="PTHR21499">
    <property type="entry name" value="ASPARTATE KINASE"/>
    <property type="match status" value="1"/>
</dbReference>
<evidence type="ECO:0000256" key="7">
    <source>
        <dbReference type="ARBA" id="ARBA00022605"/>
    </source>
</evidence>
<dbReference type="Pfam" id="PF00696">
    <property type="entry name" value="AA_kinase"/>
    <property type="match status" value="1"/>
</dbReference>
<comment type="pathway">
    <text evidence="3 19">Amino-acid biosynthesis; L-methionine biosynthesis via de novo pathway; L-homoserine from L-aspartate: step 1/3.</text>
</comment>
<dbReference type="NCBIfam" id="TIGR00657">
    <property type="entry name" value="asp_kinases"/>
    <property type="match status" value="1"/>
</dbReference>
<comment type="pathway">
    <text evidence="2 19">Amino-acid biosynthesis; L-lysine biosynthesis via DAP pathway; (S)-tetrahydrodipicolinate from L-aspartate: step 1/4.</text>
</comment>
<dbReference type="InterPro" id="IPR047895">
    <property type="entry name" value="AK1_ACT_2"/>
</dbReference>
<evidence type="ECO:0000256" key="17">
    <source>
        <dbReference type="ARBA" id="ARBA00056387"/>
    </source>
</evidence>
<keyword evidence="6" id="KW-0150">Chloroplast</keyword>
<name>A0A8S0RFZ1_OLEEU</name>
<proteinExistence type="inferred from homology"/>
<comment type="similarity">
    <text evidence="5 18">Belongs to the aspartokinase family.</text>
</comment>
<evidence type="ECO:0000256" key="19">
    <source>
        <dbReference type="RuleBase" id="RU004249"/>
    </source>
</evidence>
<dbReference type="Gramene" id="OE9A040746T1">
    <property type="protein sequence ID" value="OE9A040746C1"/>
    <property type="gene ID" value="OE9A040746"/>
</dbReference>
<comment type="subcellular location">
    <subcellularLocation>
        <location evidence="1">Plastid</location>
        <location evidence="1">Chloroplast</location>
    </subcellularLocation>
</comment>
<organism evidence="21 22">
    <name type="scientific">Olea europaea subsp. europaea</name>
    <dbReference type="NCBI Taxonomy" id="158383"/>
    <lineage>
        <taxon>Eukaryota</taxon>
        <taxon>Viridiplantae</taxon>
        <taxon>Streptophyta</taxon>
        <taxon>Embryophyta</taxon>
        <taxon>Tracheophyta</taxon>
        <taxon>Spermatophyta</taxon>
        <taxon>Magnoliopsida</taxon>
        <taxon>eudicotyledons</taxon>
        <taxon>Gunneridae</taxon>
        <taxon>Pentapetalae</taxon>
        <taxon>asterids</taxon>
        <taxon>lamiids</taxon>
        <taxon>Lamiales</taxon>
        <taxon>Oleaceae</taxon>
        <taxon>Oleeae</taxon>
        <taxon>Olea</taxon>
    </lineage>
</organism>
<evidence type="ECO:0000256" key="8">
    <source>
        <dbReference type="ARBA" id="ARBA00022640"/>
    </source>
</evidence>
<dbReference type="PROSITE" id="PS00324">
    <property type="entry name" value="ASPARTOKINASE"/>
    <property type="match status" value="1"/>
</dbReference>
<evidence type="ECO:0000256" key="10">
    <source>
        <dbReference type="ARBA" id="ARBA00022697"/>
    </source>
</evidence>
<dbReference type="GO" id="GO:0009090">
    <property type="term" value="P:homoserine biosynthetic process"/>
    <property type="evidence" value="ECO:0007669"/>
    <property type="project" value="TreeGrafter"/>
</dbReference>
<dbReference type="PANTHER" id="PTHR21499:SF59">
    <property type="entry name" value="ASPARTOKINASE"/>
    <property type="match status" value="1"/>
</dbReference>
<dbReference type="FunFam" id="3.30.70.260:FF:000020">
    <property type="entry name" value="Aspartokinase 1"/>
    <property type="match status" value="1"/>
</dbReference>
<dbReference type="FunFam" id="3.30.70.260:FF:000016">
    <property type="entry name" value="Aspartokinase"/>
    <property type="match status" value="1"/>
</dbReference>
<dbReference type="InterPro" id="IPR042199">
    <property type="entry name" value="AsparK_Bifunc_asparK/hSer_DH"/>
</dbReference>
<dbReference type="InterPro" id="IPR036393">
    <property type="entry name" value="AceGlu_kinase-like_sf"/>
</dbReference>
<evidence type="ECO:0000256" key="13">
    <source>
        <dbReference type="ARBA" id="ARBA00022777"/>
    </source>
</evidence>
<dbReference type="GO" id="GO:0009570">
    <property type="term" value="C:chloroplast stroma"/>
    <property type="evidence" value="ECO:0007669"/>
    <property type="project" value="TreeGrafter"/>
</dbReference>
<dbReference type="InterPro" id="IPR001341">
    <property type="entry name" value="Asp_kinase"/>
</dbReference>
<dbReference type="InterPro" id="IPR047896">
    <property type="entry name" value="AK1_ACT_1"/>
</dbReference>
<keyword evidence="13 18" id="KW-0418">Kinase</keyword>
<comment type="function">
    <text evidence="17">Involved in the first step of essential amino acids lysine, threonine, methionine and isoleucine synthesis via the aspartate-family pathway.</text>
</comment>
<evidence type="ECO:0000256" key="14">
    <source>
        <dbReference type="ARBA" id="ARBA00022840"/>
    </source>
</evidence>
<keyword evidence="10" id="KW-0791">Threonine biosynthesis</keyword>
<keyword evidence="11" id="KW-0677">Repeat</keyword>
<dbReference type="Gene3D" id="3.30.70.260">
    <property type="match status" value="2"/>
</dbReference>
<accession>A0A8S0RFZ1</accession>
<gene>
    <name evidence="21" type="ORF">OLEA9_A040746</name>
</gene>